<evidence type="ECO:0000259" key="4">
    <source>
        <dbReference type="Pfam" id="PF00487"/>
    </source>
</evidence>
<dbReference type="GO" id="GO:0006629">
    <property type="term" value="P:lipid metabolic process"/>
    <property type="evidence" value="ECO:0007669"/>
    <property type="project" value="InterPro"/>
</dbReference>
<dbReference type="InterPro" id="IPR054681">
    <property type="entry name" value="CrtW-like"/>
</dbReference>
<dbReference type="Proteomes" id="UP000177870">
    <property type="component" value="Chromosome"/>
</dbReference>
<evidence type="ECO:0000256" key="1">
    <source>
        <dbReference type="ARBA" id="ARBA00001954"/>
    </source>
</evidence>
<dbReference type="AlphaFoldDB" id="A0A1D8U109"/>
<reference evidence="6" key="1">
    <citation type="submission" date="2016-10" db="EMBL/GenBank/DDBJ databases">
        <title>Comparative genomics uncovers the prolific and rare metabolic potential of the cyanobacterial genus Moorea.</title>
        <authorList>
            <person name="Leao T."/>
            <person name="Castelao G."/>
            <person name="Korobeynikov A."/>
            <person name="Monroe E.A."/>
            <person name="Podell S."/>
            <person name="Glukhov E."/>
            <person name="Allen E."/>
            <person name="Gerwick W.H."/>
            <person name="Gerwick L."/>
        </authorList>
    </citation>
    <scope>NUCLEOTIDE SEQUENCE [LARGE SCALE GENOMIC DNA]</scope>
    <source>
        <strain evidence="6">PAL-8-15-08-1</strain>
    </source>
</reference>
<keyword evidence="3" id="KW-1133">Transmembrane helix</keyword>
<sequence length="253" mass="29778">MPHSINVTPGSTVQEKIQGIAIALSIIGLWTSSLLFLFTWEISQSHPVQILLGIWWQTFLYTGLFITAHEGMHGLVCPHNLKLNHLIGSAAIKLYGLFSYKKLLAEHWLHHRYPASSLDPDFHDGRNGSFWPWYSHFMKNYWSWKRLGSLLAILSLIWYGLQVSPLNLFFFVLVPSMLSSLQLFYFGTFLPHREPKGGYRHPHRAQSNQLPLFWSFITCYHFGYHQEHHEHPDIPWWQLPKIYRRREQPRFVS</sequence>
<evidence type="ECO:0000256" key="3">
    <source>
        <dbReference type="SAM" id="Phobius"/>
    </source>
</evidence>
<proteinExistence type="inferred from homology"/>
<gene>
    <name evidence="5" type="ORF">BJP34_32830</name>
</gene>
<accession>A0A1D8U109</accession>
<dbReference type="OrthoDB" id="9792534at2"/>
<organism evidence="5 6">
    <name type="scientific">Moorena producens PAL-8-15-08-1</name>
    <dbReference type="NCBI Taxonomy" id="1458985"/>
    <lineage>
        <taxon>Bacteria</taxon>
        <taxon>Bacillati</taxon>
        <taxon>Cyanobacteriota</taxon>
        <taxon>Cyanophyceae</taxon>
        <taxon>Coleofasciculales</taxon>
        <taxon>Coleofasciculaceae</taxon>
        <taxon>Moorena</taxon>
    </lineage>
</organism>
<feature type="domain" description="Fatty acid desaturase" evidence="4">
    <location>
        <begin position="133"/>
        <end position="245"/>
    </location>
</feature>
<comment type="cofactor">
    <cofactor evidence="1">
        <name>Fe(2+)</name>
        <dbReference type="ChEBI" id="CHEBI:29033"/>
    </cofactor>
</comment>
<evidence type="ECO:0000313" key="5">
    <source>
        <dbReference type="EMBL" id="AOX03580.1"/>
    </source>
</evidence>
<keyword evidence="3" id="KW-0812">Transmembrane</keyword>
<dbReference type="NCBIfam" id="NF045690">
    <property type="entry name" value="BCarotKetCrtW"/>
    <property type="match status" value="1"/>
</dbReference>
<feature type="transmembrane region" description="Helical" evidence="3">
    <location>
        <begin position="144"/>
        <end position="161"/>
    </location>
</feature>
<dbReference type="Pfam" id="PF00487">
    <property type="entry name" value="FA_desaturase"/>
    <property type="match status" value="1"/>
</dbReference>
<protein>
    <submittedName>
        <fullName evidence="5">Beta-carotene ketolase</fullName>
    </submittedName>
</protein>
<dbReference type="RefSeq" id="WP_070395952.1">
    <property type="nucleotide sequence ID" value="NZ_CP017599.1"/>
</dbReference>
<dbReference type="EMBL" id="CP017599">
    <property type="protein sequence ID" value="AOX03580.1"/>
    <property type="molecule type" value="Genomic_DNA"/>
</dbReference>
<feature type="transmembrane region" description="Helical" evidence="3">
    <location>
        <begin position="167"/>
        <end position="190"/>
    </location>
</feature>
<comment type="similarity">
    <text evidence="2">Belongs to the fatty acid desaturase type 2 family.</text>
</comment>
<evidence type="ECO:0000313" key="6">
    <source>
        <dbReference type="Proteomes" id="UP000177870"/>
    </source>
</evidence>
<dbReference type="KEGG" id="mpro:BJP34_32830"/>
<feature type="transmembrane region" description="Helical" evidence="3">
    <location>
        <begin position="50"/>
        <end position="69"/>
    </location>
</feature>
<dbReference type="STRING" id="1458985.BJP34_32830"/>
<keyword evidence="3" id="KW-0472">Membrane</keyword>
<evidence type="ECO:0000256" key="2">
    <source>
        <dbReference type="ARBA" id="ARBA00008749"/>
    </source>
</evidence>
<name>A0A1D8U109_9CYAN</name>
<feature type="transmembrane region" description="Helical" evidence="3">
    <location>
        <begin position="20"/>
        <end position="38"/>
    </location>
</feature>
<dbReference type="InterPro" id="IPR005804">
    <property type="entry name" value="FA_desaturase_dom"/>
</dbReference>